<evidence type="ECO:0000259" key="10">
    <source>
        <dbReference type="SMART" id="SM00739"/>
    </source>
</evidence>
<dbReference type="Gene3D" id="2.30.30.30">
    <property type="match status" value="1"/>
</dbReference>
<gene>
    <name evidence="5" type="primary">nusG</name>
    <name evidence="11" type="ORF">A2785_00745</name>
</gene>
<dbReference type="PRINTS" id="PR00338">
    <property type="entry name" value="NUSGTNSCPFCT"/>
</dbReference>
<evidence type="ECO:0000259" key="9">
    <source>
        <dbReference type="SMART" id="SM00738"/>
    </source>
</evidence>
<comment type="caution">
    <text evidence="11">The sequence shown here is derived from an EMBL/GenBank/DDBJ whole genome shotgun (WGS) entry which is preliminary data.</text>
</comment>
<evidence type="ECO:0000256" key="3">
    <source>
        <dbReference type="ARBA" id="ARBA00023015"/>
    </source>
</evidence>
<dbReference type="InterPro" id="IPR006645">
    <property type="entry name" value="NGN-like_dom"/>
</dbReference>
<dbReference type="PANTHER" id="PTHR30265">
    <property type="entry name" value="RHO-INTERACTING TRANSCRIPTION TERMINATION FACTOR NUSG"/>
    <property type="match status" value="1"/>
</dbReference>
<name>A0A1G1VNG8_9BACT</name>
<dbReference type="HAMAP" id="MF_00948">
    <property type="entry name" value="NusG"/>
    <property type="match status" value="1"/>
</dbReference>
<evidence type="ECO:0000256" key="8">
    <source>
        <dbReference type="SAM" id="MobiDB-lite"/>
    </source>
</evidence>
<dbReference type="GO" id="GO:0005829">
    <property type="term" value="C:cytosol"/>
    <property type="evidence" value="ECO:0007669"/>
    <property type="project" value="TreeGrafter"/>
</dbReference>
<dbReference type="PANTHER" id="PTHR30265:SF2">
    <property type="entry name" value="TRANSCRIPTION TERMINATION_ANTITERMINATION PROTEIN NUSG"/>
    <property type="match status" value="1"/>
</dbReference>
<dbReference type="NCBIfam" id="TIGR00922">
    <property type="entry name" value="nusG"/>
    <property type="match status" value="1"/>
</dbReference>
<dbReference type="Proteomes" id="UP000179069">
    <property type="component" value="Unassembled WGS sequence"/>
</dbReference>
<keyword evidence="1 5" id="KW-0806">Transcription termination</keyword>
<evidence type="ECO:0000313" key="11">
    <source>
        <dbReference type="EMBL" id="OGY16767.1"/>
    </source>
</evidence>
<dbReference type="Gene3D" id="3.30.70.940">
    <property type="entry name" value="NusG, N-terminal domain"/>
    <property type="match status" value="1"/>
</dbReference>
<evidence type="ECO:0000256" key="4">
    <source>
        <dbReference type="ARBA" id="ARBA00023163"/>
    </source>
</evidence>
<sequence>MPKKKTVKPEEKPIEKPIEAETKEEKEDKPKGNRNHIVFTKSEDERSRWYVVHTYSGHETKVAETLRQRVKSMQLKGKIHELLVPTQERIKIQRGMKVKTKEKIFPGYLLIKLILDEDSWLTVRTTPGITGFVGIGNKPTPISQEEVKTILKFTQMEAPKYKAVYSIGDPVKIIEGPFADFLGTVDSIDDAKGKVKVLVSIFGRETPVELDFLQVTQV</sequence>
<evidence type="ECO:0000256" key="5">
    <source>
        <dbReference type="HAMAP-Rule" id="MF_00948"/>
    </source>
</evidence>
<dbReference type="EMBL" id="MHCI01000010">
    <property type="protein sequence ID" value="OGY16767.1"/>
    <property type="molecule type" value="Genomic_DNA"/>
</dbReference>
<dbReference type="InterPro" id="IPR043425">
    <property type="entry name" value="NusG-like"/>
</dbReference>
<dbReference type="InterPro" id="IPR015869">
    <property type="entry name" value="Transcrpt_antiterm_NusG_bac_CS"/>
</dbReference>
<keyword evidence="2 5" id="KW-0889">Transcription antitermination</keyword>
<proteinExistence type="inferred from homology"/>
<dbReference type="AlphaFoldDB" id="A0A1G1VNG8"/>
<feature type="domain" description="NusG-like N-terminal" evidence="9">
    <location>
        <begin position="46"/>
        <end position="154"/>
    </location>
</feature>
<evidence type="ECO:0000256" key="2">
    <source>
        <dbReference type="ARBA" id="ARBA00022814"/>
    </source>
</evidence>
<dbReference type="GO" id="GO:0032784">
    <property type="term" value="P:regulation of DNA-templated transcription elongation"/>
    <property type="evidence" value="ECO:0007669"/>
    <property type="project" value="InterPro"/>
</dbReference>
<reference evidence="11 12" key="1">
    <citation type="journal article" date="2016" name="Nat. Commun.">
        <title>Thousands of microbial genomes shed light on interconnected biogeochemical processes in an aquifer system.</title>
        <authorList>
            <person name="Anantharaman K."/>
            <person name="Brown C.T."/>
            <person name="Hug L.A."/>
            <person name="Sharon I."/>
            <person name="Castelle C.J."/>
            <person name="Probst A.J."/>
            <person name="Thomas B.C."/>
            <person name="Singh A."/>
            <person name="Wilkins M.J."/>
            <person name="Karaoz U."/>
            <person name="Brodie E.L."/>
            <person name="Williams K.H."/>
            <person name="Hubbard S.S."/>
            <person name="Banfield J.F."/>
        </authorList>
    </citation>
    <scope>NUCLEOTIDE SEQUENCE [LARGE SCALE GENOMIC DNA]</scope>
</reference>
<protein>
    <recommendedName>
        <fullName evidence="5 6">Transcription termination/antitermination protein NusG</fullName>
    </recommendedName>
</protein>
<feature type="region of interest" description="Disordered" evidence="8">
    <location>
        <begin position="1"/>
        <end position="36"/>
    </location>
</feature>
<comment type="function">
    <text evidence="5 7">Participates in transcription elongation, termination and antitermination.</text>
</comment>
<evidence type="ECO:0000313" key="12">
    <source>
        <dbReference type="Proteomes" id="UP000179069"/>
    </source>
</evidence>
<feature type="compositionally biased region" description="Basic and acidic residues" evidence="8">
    <location>
        <begin position="7"/>
        <end position="31"/>
    </location>
</feature>
<dbReference type="GO" id="GO:0031564">
    <property type="term" value="P:transcription antitermination"/>
    <property type="evidence" value="ECO:0007669"/>
    <property type="project" value="UniProtKB-UniRule"/>
</dbReference>
<evidence type="ECO:0000256" key="7">
    <source>
        <dbReference type="RuleBase" id="RU000538"/>
    </source>
</evidence>
<dbReference type="InterPro" id="IPR005824">
    <property type="entry name" value="KOW"/>
</dbReference>
<dbReference type="SMART" id="SM00738">
    <property type="entry name" value="NGN"/>
    <property type="match status" value="1"/>
</dbReference>
<evidence type="ECO:0000256" key="6">
    <source>
        <dbReference type="NCBIfam" id="TIGR00922"/>
    </source>
</evidence>
<dbReference type="PROSITE" id="PS01014">
    <property type="entry name" value="NUSG"/>
    <property type="match status" value="1"/>
</dbReference>
<dbReference type="InterPro" id="IPR047050">
    <property type="entry name" value="NGN"/>
</dbReference>
<organism evidence="11 12">
    <name type="scientific">Candidatus Chisholmbacteria bacterium RIFCSPHIGHO2_01_FULL_49_18</name>
    <dbReference type="NCBI Taxonomy" id="1797590"/>
    <lineage>
        <taxon>Bacteria</taxon>
        <taxon>Candidatus Chisholmiibacteriota</taxon>
    </lineage>
</organism>
<dbReference type="GO" id="GO:0006353">
    <property type="term" value="P:DNA-templated transcription termination"/>
    <property type="evidence" value="ECO:0007669"/>
    <property type="project" value="UniProtKB-UniRule"/>
</dbReference>
<dbReference type="GO" id="GO:0006354">
    <property type="term" value="P:DNA-templated transcription elongation"/>
    <property type="evidence" value="ECO:0007669"/>
    <property type="project" value="UniProtKB-UniRule"/>
</dbReference>
<dbReference type="Pfam" id="PF02357">
    <property type="entry name" value="NusG"/>
    <property type="match status" value="1"/>
</dbReference>
<dbReference type="InterPro" id="IPR001062">
    <property type="entry name" value="Transcrpt_antiterm_NusG"/>
</dbReference>
<dbReference type="CDD" id="cd09891">
    <property type="entry name" value="NGN_Bact_1"/>
    <property type="match status" value="1"/>
</dbReference>
<keyword evidence="4 5" id="KW-0804">Transcription</keyword>
<dbReference type="InterPro" id="IPR014722">
    <property type="entry name" value="Rib_uL2_dom2"/>
</dbReference>
<dbReference type="SUPFAM" id="SSF82679">
    <property type="entry name" value="N-utilization substance G protein NusG, N-terminal domain"/>
    <property type="match status" value="1"/>
</dbReference>
<dbReference type="Pfam" id="PF00467">
    <property type="entry name" value="KOW"/>
    <property type="match status" value="1"/>
</dbReference>
<accession>A0A1G1VNG8</accession>
<dbReference type="CDD" id="cd06091">
    <property type="entry name" value="KOW_NusG"/>
    <property type="match status" value="1"/>
</dbReference>
<comment type="similarity">
    <text evidence="5 7">Belongs to the NusG family.</text>
</comment>
<dbReference type="InterPro" id="IPR008991">
    <property type="entry name" value="Translation_prot_SH3-like_sf"/>
</dbReference>
<keyword evidence="3 5" id="KW-0805">Transcription regulation</keyword>
<evidence type="ECO:0000256" key="1">
    <source>
        <dbReference type="ARBA" id="ARBA00022472"/>
    </source>
</evidence>
<dbReference type="FunFam" id="2.30.30.30:FF:000002">
    <property type="entry name" value="Transcription termination/antitermination factor NusG"/>
    <property type="match status" value="1"/>
</dbReference>
<dbReference type="SUPFAM" id="SSF50104">
    <property type="entry name" value="Translation proteins SH3-like domain"/>
    <property type="match status" value="1"/>
</dbReference>
<dbReference type="InterPro" id="IPR036735">
    <property type="entry name" value="NGN_dom_sf"/>
</dbReference>
<feature type="domain" description="KOW" evidence="10">
    <location>
        <begin position="164"/>
        <end position="191"/>
    </location>
</feature>
<dbReference type="SMART" id="SM00739">
    <property type="entry name" value="KOW"/>
    <property type="match status" value="1"/>
</dbReference>